<feature type="region of interest" description="Disordered" evidence="1">
    <location>
        <begin position="78"/>
        <end position="135"/>
    </location>
</feature>
<reference evidence="3" key="1">
    <citation type="submission" date="2016-11" db="UniProtKB">
        <authorList>
            <consortium name="WormBaseParasite"/>
        </authorList>
    </citation>
    <scope>IDENTIFICATION</scope>
</reference>
<name>A0A1I7YXS1_9BILA</name>
<proteinExistence type="predicted"/>
<dbReference type="Proteomes" id="UP000095287">
    <property type="component" value="Unplaced"/>
</dbReference>
<keyword evidence="2" id="KW-1185">Reference proteome</keyword>
<dbReference type="AlphaFoldDB" id="A0A1I7YXS1"/>
<evidence type="ECO:0000313" key="2">
    <source>
        <dbReference type="Proteomes" id="UP000095287"/>
    </source>
</evidence>
<accession>A0A1I7YXS1</accession>
<evidence type="ECO:0000313" key="3">
    <source>
        <dbReference type="WBParaSite" id="L893_g20834.t1"/>
    </source>
</evidence>
<sequence length="191" mass="21170">MFDISHSLPLFILCPLNTFTGYLTQPSRSEPPSLRGVEATKTKKVGSASSSRLSKGEKATPLTVICFGDDDEGARNGGCGFRRRRRTKRDPPMRRGSEINEVLRAQGPAASRGCLDAGGRPEGAQEEDGTRDEEQRDRCCCTKGFLDTDDDETSEGRMLRSFGDMRRFSFDPNGFACVEKEEGTEKKIQIY</sequence>
<feature type="region of interest" description="Disordered" evidence="1">
    <location>
        <begin position="26"/>
        <end position="54"/>
    </location>
</feature>
<organism evidence="2 3">
    <name type="scientific">Steinernema glaseri</name>
    <dbReference type="NCBI Taxonomy" id="37863"/>
    <lineage>
        <taxon>Eukaryota</taxon>
        <taxon>Metazoa</taxon>
        <taxon>Ecdysozoa</taxon>
        <taxon>Nematoda</taxon>
        <taxon>Chromadorea</taxon>
        <taxon>Rhabditida</taxon>
        <taxon>Tylenchina</taxon>
        <taxon>Panagrolaimomorpha</taxon>
        <taxon>Strongyloidoidea</taxon>
        <taxon>Steinernematidae</taxon>
        <taxon>Steinernema</taxon>
    </lineage>
</organism>
<evidence type="ECO:0000256" key="1">
    <source>
        <dbReference type="SAM" id="MobiDB-lite"/>
    </source>
</evidence>
<feature type="compositionally biased region" description="Basic and acidic residues" evidence="1">
    <location>
        <begin position="89"/>
        <end position="98"/>
    </location>
</feature>
<dbReference type="WBParaSite" id="L893_g20834.t1">
    <property type="protein sequence ID" value="L893_g20834.t1"/>
    <property type="gene ID" value="L893_g20834"/>
</dbReference>
<protein>
    <submittedName>
        <fullName evidence="3">Uncharacterized protein</fullName>
    </submittedName>
</protein>